<dbReference type="OrthoDB" id="9814866at2"/>
<keyword evidence="3" id="KW-1185">Reference proteome</keyword>
<keyword evidence="1" id="KW-0175">Coiled coil</keyword>
<name>A0A3D8IE38_9HELI</name>
<sequence>MESSTINLLSNYMPMVQRYQSQFSSFNTLLSKTTLTGKISSLDIAENLFDYMETTQEKFENLQDRLIETILEQTFFNSYEEANTSAKIIAEIFKLYFHNRHEDISTLAESKYLLDLCLNFESHKDKNPEQCKVALETIVAYLKRFATSSAVYKDIMIYHNDGTLLQTIDLGKKYAIAYATKLSPILEARNIEKYGEFYQKVDFYDTKEKEKEERTEFFFVIPLRQNKEQAPIMVLTFVVDVQEEFKTILERFPYRLPQSNLVIINQKNHILFSDNTRMFPNGQLLSLTEHKDYTFLEYRSKACMVALQEINNIQGFTSITEQWRICRIVPLYVAFDTKKQTNHKIDPLLLENSLLVTKDLDIVIAESENINEELGDVVINGEIIASKSHSYALNPILNNIRILSEEMNTLCVQSTEELQKGIYNALFNVIDYYSKYFALITDSLFRECVKDSRWIKHGIEFKNYLDEHMQGNLTPETLASTKTLLERLKTNFSNFYNIILFDKEGNTLQNALDDIQFNAKKLGIIDRFNSSNLNNLIVSNYEPTAFYNNKKTILFYDAIKGDNNKFLGGLLFVLDLEKIQVFLDNSLPKESAILSEKSEIFSVAFDSAKNILATTKPDFNFENYNLSDTFDFKSLKNFKKIIQIGQKHYLICSEVCDPAQSAFTEYTKRSLYVMIFVAVKIEENMEQILQQTESLESPKEQSN</sequence>
<evidence type="ECO:0008006" key="4">
    <source>
        <dbReference type="Google" id="ProtNLM"/>
    </source>
</evidence>
<comment type="caution">
    <text evidence="2">The sequence shown here is derived from an EMBL/GenBank/DDBJ whole genome shotgun (WGS) entry which is preliminary data.</text>
</comment>
<reference evidence="2 3" key="1">
    <citation type="submission" date="2018-04" db="EMBL/GenBank/DDBJ databases">
        <title>Novel Campyloabacter and Helicobacter Species and Strains.</title>
        <authorList>
            <person name="Mannion A.J."/>
            <person name="Shen Z."/>
            <person name="Fox J.G."/>
        </authorList>
    </citation>
    <scope>NUCLEOTIDE SEQUENCE [LARGE SCALE GENOMIC DNA]</scope>
    <source>
        <strain evidence="2 3">MIT 99-5101</strain>
    </source>
</reference>
<accession>A0A3D8IE38</accession>
<protein>
    <recommendedName>
        <fullName evidence="4">Chemotaxis protein CheW</fullName>
    </recommendedName>
</protein>
<organism evidence="2 3">
    <name type="scientific">Helicobacter ganmani</name>
    <dbReference type="NCBI Taxonomy" id="60246"/>
    <lineage>
        <taxon>Bacteria</taxon>
        <taxon>Pseudomonadati</taxon>
        <taxon>Campylobacterota</taxon>
        <taxon>Epsilonproteobacteria</taxon>
        <taxon>Campylobacterales</taxon>
        <taxon>Helicobacteraceae</taxon>
        <taxon>Helicobacter</taxon>
    </lineage>
</organism>
<evidence type="ECO:0000256" key="1">
    <source>
        <dbReference type="SAM" id="Coils"/>
    </source>
</evidence>
<evidence type="ECO:0000313" key="3">
    <source>
        <dbReference type="Proteomes" id="UP000256650"/>
    </source>
</evidence>
<evidence type="ECO:0000313" key="2">
    <source>
        <dbReference type="EMBL" id="RDU63024.1"/>
    </source>
</evidence>
<proteinExistence type="predicted"/>
<feature type="coiled-coil region" evidence="1">
    <location>
        <begin position="45"/>
        <end position="72"/>
    </location>
</feature>
<gene>
    <name evidence="2" type="ORF">CQA43_05230</name>
</gene>
<dbReference type="Proteomes" id="UP000256650">
    <property type="component" value="Unassembled WGS sequence"/>
</dbReference>
<dbReference type="GeneID" id="82535689"/>
<dbReference type="RefSeq" id="WP_115551558.1">
    <property type="nucleotide sequence ID" value="NZ_CAOOSM010000005.1"/>
</dbReference>
<dbReference type="EMBL" id="NXLS01000004">
    <property type="protein sequence ID" value="RDU63024.1"/>
    <property type="molecule type" value="Genomic_DNA"/>
</dbReference>
<dbReference type="AlphaFoldDB" id="A0A3D8IE38"/>